<dbReference type="EMBL" id="GGYP01007554">
    <property type="protein sequence ID" value="MDE52325.1"/>
    <property type="molecule type" value="Transcribed_RNA"/>
</dbReference>
<dbReference type="GO" id="GO:0005634">
    <property type="term" value="C:nucleus"/>
    <property type="evidence" value="ECO:0007669"/>
    <property type="project" value="TreeGrafter"/>
</dbReference>
<gene>
    <name evidence="7" type="primary">Btg3_0</name>
    <name evidence="4" type="synonym">Btg3_1</name>
    <name evidence="6" type="synonym">Btg3_2</name>
    <name evidence="5" type="synonym">Btg3_3</name>
    <name evidence="6" type="ORF">g.10794</name>
    <name evidence="5" type="ORF">g.10797</name>
    <name evidence="7" type="ORF">g.10800</name>
    <name evidence="4" type="ORF">g.10803</name>
</gene>
<feature type="domain" description="Anti-proliferative protein" evidence="3">
    <location>
        <begin position="69"/>
        <end position="168"/>
    </location>
</feature>
<dbReference type="SMART" id="SM00099">
    <property type="entry name" value="btg1"/>
    <property type="match status" value="1"/>
</dbReference>
<dbReference type="PRINTS" id="PR00310">
    <property type="entry name" value="ANTIPRLFBTG1"/>
</dbReference>
<dbReference type="EMBL" id="GGYP01003917">
    <property type="protein sequence ID" value="MDE48688.1"/>
    <property type="molecule type" value="Transcribed_RNA"/>
</dbReference>
<feature type="compositionally biased region" description="Low complexity" evidence="2">
    <location>
        <begin position="220"/>
        <end position="265"/>
    </location>
</feature>
<dbReference type="PANTHER" id="PTHR22978">
    <property type="entry name" value="B-CELL TRANSLOCATION GENE"/>
    <property type="match status" value="1"/>
</dbReference>
<evidence type="ECO:0000313" key="6">
    <source>
        <dbReference type="EMBL" id="MDE50326.1"/>
    </source>
</evidence>
<accession>A0A6G1SPA9</accession>
<dbReference type="AlphaFoldDB" id="A0A6G1SPA9"/>
<reference evidence="7" key="1">
    <citation type="submission" date="2018-10" db="EMBL/GenBank/DDBJ databases">
        <title>Transcriptome assembly of Aceria tosichella (Wheat curl mite) Type 2.</title>
        <authorList>
            <person name="Scully E.D."/>
            <person name="Geib S.M."/>
            <person name="Palmer N.A."/>
            <person name="Gupta A.K."/>
            <person name="Sarath G."/>
            <person name="Tatineni S."/>
        </authorList>
    </citation>
    <scope>NUCLEOTIDE SEQUENCE</scope>
    <source>
        <strain evidence="7">LincolnNE</strain>
    </source>
</reference>
<organism evidence="7">
    <name type="scientific">Aceria tosichella</name>
    <name type="common">wheat curl mite</name>
    <dbReference type="NCBI Taxonomy" id="561515"/>
    <lineage>
        <taxon>Eukaryota</taxon>
        <taxon>Metazoa</taxon>
        <taxon>Ecdysozoa</taxon>
        <taxon>Arthropoda</taxon>
        <taxon>Chelicerata</taxon>
        <taxon>Arachnida</taxon>
        <taxon>Acari</taxon>
        <taxon>Acariformes</taxon>
        <taxon>Trombidiformes</taxon>
        <taxon>Prostigmata</taxon>
        <taxon>Eupodina</taxon>
        <taxon>Eriophyoidea</taxon>
        <taxon>Eriophyidae</taxon>
        <taxon>Eriophyinae</taxon>
        <taxon>Aceriini</taxon>
        <taxon>Aceria</taxon>
    </lineage>
</organism>
<dbReference type="InterPro" id="IPR036054">
    <property type="entry name" value="BTG-like_sf"/>
</dbReference>
<dbReference type="Gene3D" id="3.90.640.90">
    <property type="entry name" value="Anti-proliferative protein, N-terminal domain"/>
    <property type="match status" value="1"/>
</dbReference>
<name>A0A6G1SPA9_9ACAR</name>
<proteinExistence type="inferred from homology"/>
<evidence type="ECO:0000313" key="4">
    <source>
        <dbReference type="EMBL" id="MDE45788.1"/>
    </source>
</evidence>
<dbReference type="InterPro" id="IPR033332">
    <property type="entry name" value="BTG"/>
</dbReference>
<feature type="compositionally biased region" description="Low complexity" evidence="2">
    <location>
        <begin position="63"/>
        <end position="79"/>
    </location>
</feature>
<sequence length="320" mass="36317">MREEIEAAALFITRLVNKNLSNVCSTTSSIHSHSSSASSSLSSSSSTSSDGAPDFDDQQQHQATTSSTAATAAASTTTTNSGDHDKVEQFKQCLQEALFERFHNHWFPEQPTKGQAYRCIRLNEWDRRDITLQKVCTQCGIDYKDLQLPVELTLWVDPDEVTCRFGENKGSHCLVAKFKEGELKDNNIDLDINNIDIEFFRQTTADGIALEQGSMHAPTDYNNQHNRSNNDNNGSNTTYQFHNQNNNNSLHQQQQQQQHQQNHQTQLRHQHQQQSSPHHFHHQSPHRANMGKAAPLYPSYHHGYSNGCDTNGNPIPYYYF</sequence>
<dbReference type="SUPFAM" id="SSF160696">
    <property type="entry name" value="BTG domain-like"/>
    <property type="match status" value="1"/>
</dbReference>
<feature type="region of interest" description="Disordered" evidence="2">
    <location>
        <begin position="215"/>
        <end position="294"/>
    </location>
</feature>
<dbReference type="GO" id="GO:0005737">
    <property type="term" value="C:cytoplasm"/>
    <property type="evidence" value="ECO:0007669"/>
    <property type="project" value="TreeGrafter"/>
</dbReference>
<evidence type="ECO:0000313" key="5">
    <source>
        <dbReference type="EMBL" id="MDE48688.1"/>
    </source>
</evidence>
<dbReference type="InterPro" id="IPR002087">
    <property type="entry name" value="Anti_prolifrtn"/>
</dbReference>
<dbReference type="EMBL" id="GGYP01005555">
    <property type="protein sequence ID" value="MDE50326.1"/>
    <property type="molecule type" value="Transcribed_RNA"/>
</dbReference>
<comment type="similarity">
    <text evidence="1">Belongs to the BTG family.</text>
</comment>
<evidence type="ECO:0000256" key="2">
    <source>
        <dbReference type="SAM" id="MobiDB-lite"/>
    </source>
</evidence>
<evidence type="ECO:0000256" key="1">
    <source>
        <dbReference type="ARBA" id="ARBA00007989"/>
    </source>
</evidence>
<dbReference type="Pfam" id="PF07742">
    <property type="entry name" value="BTG"/>
    <property type="match status" value="1"/>
</dbReference>
<feature type="region of interest" description="Disordered" evidence="2">
    <location>
        <begin position="30"/>
        <end position="83"/>
    </location>
</feature>
<dbReference type="PANTHER" id="PTHR22978:SF44">
    <property type="entry name" value="PROTEIN BTG3-LIKE PROTEIN"/>
    <property type="match status" value="1"/>
</dbReference>
<dbReference type="EMBL" id="GGYP01001017">
    <property type="protein sequence ID" value="MDE45788.1"/>
    <property type="molecule type" value="Transcribed_RNA"/>
</dbReference>
<protein>
    <submittedName>
        <fullName evidence="7">Protein BTG3</fullName>
    </submittedName>
</protein>
<evidence type="ECO:0000313" key="7">
    <source>
        <dbReference type="EMBL" id="MDE52325.1"/>
    </source>
</evidence>
<feature type="compositionally biased region" description="Low complexity" evidence="2">
    <location>
        <begin position="30"/>
        <end position="49"/>
    </location>
</feature>
<evidence type="ECO:0000259" key="3">
    <source>
        <dbReference type="SMART" id="SM00099"/>
    </source>
</evidence>